<protein>
    <recommendedName>
        <fullName evidence="1">Spatacsin C-terminal domain-containing protein</fullName>
    </recommendedName>
</protein>
<dbReference type="GO" id="GO:0007409">
    <property type="term" value="P:axonogenesis"/>
    <property type="evidence" value="ECO:0007669"/>
    <property type="project" value="TreeGrafter"/>
</dbReference>
<dbReference type="EMBL" id="JAZGQO010000008">
    <property type="protein sequence ID" value="KAK6179406.1"/>
    <property type="molecule type" value="Genomic_DNA"/>
</dbReference>
<dbReference type="PANTHER" id="PTHR13650">
    <property type="entry name" value="SPATACSIN"/>
    <property type="match status" value="1"/>
</dbReference>
<dbReference type="GO" id="GO:0045202">
    <property type="term" value="C:synapse"/>
    <property type="evidence" value="ECO:0007669"/>
    <property type="project" value="TreeGrafter"/>
</dbReference>
<gene>
    <name evidence="2" type="ORF">SNE40_011774</name>
</gene>
<evidence type="ECO:0000259" key="1">
    <source>
        <dbReference type="Pfam" id="PF14649"/>
    </source>
</evidence>
<dbReference type="GO" id="GO:0048489">
    <property type="term" value="P:synaptic vesicle transport"/>
    <property type="evidence" value="ECO:0007669"/>
    <property type="project" value="TreeGrafter"/>
</dbReference>
<dbReference type="GO" id="GO:0030425">
    <property type="term" value="C:dendrite"/>
    <property type="evidence" value="ECO:0007669"/>
    <property type="project" value="TreeGrafter"/>
</dbReference>
<dbReference type="Proteomes" id="UP001347796">
    <property type="component" value="Unassembled WGS sequence"/>
</dbReference>
<proteinExistence type="predicted"/>
<comment type="caution">
    <text evidence="2">The sequence shown here is derived from an EMBL/GenBank/DDBJ whole genome shotgun (WGS) entry which is preliminary data.</text>
</comment>
<dbReference type="PANTHER" id="PTHR13650:SF0">
    <property type="entry name" value="SPATACSIN"/>
    <property type="match status" value="1"/>
</dbReference>
<organism evidence="2 3">
    <name type="scientific">Patella caerulea</name>
    <name type="common">Rayed Mediterranean limpet</name>
    <dbReference type="NCBI Taxonomy" id="87958"/>
    <lineage>
        <taxon>Eukaryota</taxon>
        <taxon>Metazoa</taxon>
        <taxon>Spiralia</taxon>
        <taxon>Lophotrochozoa</taxon>
        <taxon>Mollusca</taxon>
        <taxon>Gastropoda</taxon>
        <taxon>Patellogastropoda</taxon>
        <taxon>Patelloidea</taxon>
        <taxon>Patellidae</taxon>
        <taxon>Patella</taxon>
    </lineage>
</organism>
<dbReference type="GO" id="GO:0008088">
    <property type="term" value="P:axo-dendritic transport"/>
    <property type="evidence" value="ECO:0007669"/>
    <property type="project" value="TreeGrafter"/>
</dbReference>
<dbReference type="Pfam" id="PF14649">
    <property type="entry name" value="Spatacsin_C"/>
    <property type="match status" value="1"/>
</dbReference>
<dbReference type="GO" id="GO:0030424">
    <property type="term" value="C:axon"/>
    <property type="evidence" value="ECO:0007669"/>
    <property type="project" value="TreeGrafter"/>
</dbReference>
<evidence type="ECO:0000313" key="3">
    <source>
        <dbReference type="Proteomes" id="UP001347796"/>
    </source>
</evidence>
<reference evidence="2 3" key="1">
    <citation type="submission" date="2024-01" db="EMBL/GenBank/DDBJ databases">
        <title>The genome of the rayed Mediterranean limpet Patella caerulea (Linnaeus, 1758).</title>
        <authorList>
            <person name="Anh-Thu Weber A."/>
            <person name="Halstead-Nussloch G."/>
        </authorList>
    </citation>
    <scope>NUCLEOTIDE SEQUENCE [LARGE SCALE GENOMIC DNA]</scope>
    <source>
        <strain evidence="2">AATW-2023a</strain>
        <tissue evidence="2">Whole specimen</tissue>
    </source>
</reference>
<name>A0AAN8JNF6_PATCE</name>
<dbReference type="GO" id="GO:0007268">
    <property type="term" value="P:chemical synaptic transmission"/>
    <property type="evidence" value="ECO:0007669"/>
    <property type="project" value="TreeGrafter"/>
</dbReference>
<sequence>MATHRDVICKLKEKASSLQCRISRLQQIIHLNETQRLYHDYKGQFMFLHDHDGNLNVLNSKTKQCLQTLPSLLSSFSFDGKSNEIHGIDQNNNIQIYVYTAVNKTFVLINEIPFKDLQQHLVEVGIKEVNFVKILHCVGNNDLLLINNTIITTVQISQDDPYTIKASVLPVKTSDESCLYQMVADTLLVLQTDQAQISAYDVGKNSFIWKIDLNKMEIEWRNILSWTMSHDLSYLLILSNKMIYHINIKDFILSNPNCLIENNRSSDNYSINQTFYTCHFGDQVWKENLSDLNRDIQKRSEPWYKQLFDKSSKQGVKISGFSKTSESKTEMLHVSAMFDKIYPIPERFENDKVDQIVINQQTVSIVFRNVDKGQVLCIIDVPKKQFCSHSVPSDQKIVLSTQPDFPHLIVSRQYLIFIISKSETQEELVSKMMLYGGATSADQLCHLNKWERGSIPIPALEVGLKHRQLDTVAFFLKSKERLFSASSHKPPISPSASVEEASLWQPTFHHYGNIKNLEPALFLLVDTVKDCASHNQSHYFAHNLLTLTLNFLYDNLHDGLEVSRSLGTSEGDNRVREDLQMALDLLMNFIAELRCCLKLVNVKSPYKQQSSIRDVAGIMEEVDGGQINPLDKGIEEAIEASTNQNDLPELQHHLLVKGKQTSYNQLIKIGVNTAVAHLAKHETEMAKIIILQLGFDYVEKLWDIVLYVNDYNLQQFILKQLQSSDDINQTQQELIKYIQLLNKHYPLHSFSQAFFVKNSYSRSIQWSETNALFRSQSNKQSDLSRVCGDIYHGNTEKTDGPYSALLLDWVTYWDEETKERVLLDTTILKSDFNMEDYKNHRLLWKYVLSHNLKTEAVYLLDLIIKQLRSKSAEERQNMTDWLWQSLKYAGSYIKLLITTELIKQGLFTEKIHGDILPVLEDLVMVGGVIQKPHPLSNIHDLDLFHLTFINYCTNQQLVLPLWRYCQVHRLKLDQIHIENPDMVRWFDYFCKLFTISQSSSCSDAIFEASFSSSCYIWSSDLSLADMMVKDHVMAAIATFPFSPSPVHQISEDSGLFTGIDKLTIERTLKPFPKLYSALVPSSRESLQCDINIYQLLQDNAPFDVRRLFGWQNSNTLAGEECRKVLPYFSQPELVSQFAYSEKIQFTYYLKQGRPCYAFLSFLAEELAPGTSTINNKRIQTACGISLWVAVKNFNKAQIASSCVAFVDMLGQDSVTIRTFLQVASTILSYKNMGLVANIEKHKINMKNNEEEIISLLGACIRSRRVYGPKVLILLEQAISDIIQKNNISSCSFEAADKWLLAVLFCHLQRLPLTTKFLEVCARSDKWLPFIWFAQFHQYPRQQLQGLLHQFRSRHLRDHLHYVIENADAKSLAAPREKLVQGEDDKQKTTGTKDVRSSLYSKIGVATAKENEEWSSEEEAEISLPPSLESLIKLEQEVPTVTLESAAEDVFGVVFDAQNTPSPWKSLLSHSVILKNPLFAELAFCENDSAILPCLCGWLVAMMDMNEHKKFLGNYGTSAYKWSMKELDILLDIYLKERWDFTLAVAFDIFQPDIPLLYFLKFSAEFIQRKDHEACKNYLGDFKEAMYSFSQQKEKEDLSLLDDSVWLEKSVYRIIKHYLTSLKSSYLLQHFLKLLDQENIALVFSFDVPDFGKLHKLSEILHMNEIDIEKFSDLLIPTNSRYETACQAAVNQMIEKKSFIDARRFAELAKINGDYITVAQLENDKKTLISSNIWSSRVARINYWKHCSACFKQNNQIALEAITQFFQKEVDVIENVEEKSVIYGLCYKHVVDLGTEMDKDLSDEFYCHMWKCRITHHIQKINSPEVAQPLDEILSSLQPEVSGKKLAEKSELLHYGKMPSAIGESLSTLDEKEKEALDVLISELLTGGNIIESCRVVAVFSHYSQDLAIILTCIRLSIGSIGIEQIDPVLKKLLTQFKPRKSVSMLMSTSVSSISLSGAASMWNNLPIEKEKVIETMEMLQGNCVKGQQCCLRIITAFKVACILEMSYEDVVTSNEFDILRDLLNTDFAARFILAKDFLATSSLTDTEVAGFLADSILQTLSCDEDSDLINDTVTSDRTMILNSGGAEQYIKLCQDPSILGDRLLQTVNTDTGEITHSTLTLHTELLVLAHDCHTIACNMEGISHILRAARIMTDNLSKAEEFPLMIRLLTGVGRFSEMTYIFDALKLHHQFEMLLRKGIEKEDKLKIAILDYLTRFHPADNDSYTMVALNFMMYREIANMLEERGKRCLKALQPKPLENNKETQDTLKESAQYFADAAERYVKENCVRHAHHCIRQARLVALQIQLLPTGITVVNLSTDRLTELMEYHPKFLDTLIVSEAYAKRCDWSAAIYNNVIINGDFRYLQDLKSYVQLKPALIQDAIERYQQFNSFTSSNNATTKSTNDQIILNIKKLLSYCKDIKTQYKLAVDLGFKDMINHMLKGDSGSYLQDIIALS</sequence>
<evidence type="ECO:0000313" key="2">
    <source>
        <dbReference type="EMBL" id="KAK6179406.1"/>
    </source>
</evidence>
<accession>A0AAN8JNF6</accession>
<feature type="domain" description="Spatacsin C-terminal" evidence="1">
    <location>
        <begin position="2099"/>
        <end position="2387"/>
    </location>
</feature>
<dbReference type="InterPro" id="IPR028103">
    <property type="entry name" value="Spatacsin"/>
</dbReference>
<keyword evidence="3" id="KW-1185">Reference proteome</keyword>
<dbReference type="InterPro" id="IPR028107">
    <property type="entry name" value="Spatacsin_C_dom"/>
</dbReference>
<dbReference type="GO" id="GO:0005737">
    <property type="term" value="C:cytoplasm"/>
    <property type="evidence" value="ECO:0007669"/>
    <property type="project" value="TreeGrafter"/>
</dbReference>